<gene>
    <name evidence="2" type="ordered locus">Cd36_80040</name>
    <name evidence="3" type="ORF">CD36_80040</name>
</gene>
<dbReference type="HOGENOM" id="CLU_1283103_0_0_1"/>
<evidence type="ECO:0000313" key="4">
    <source>
        <dbReference type="Proteomes" id="UP000002605"/>
    </source>
</evidence>
<dbReference type="EMBL" id="FM992690">
    <property type="protein sequence ID" value="CAX42537.1"/>
    <property type="molecule type" value="Genomic_DNA"/>
</dbReference>
<evidence type="ECO:0000313" key="2">
    <source>
        <dbReference type="CGD" id="CAL0000169383"/>
    </source>
</evidence>
<dbReference type="RefSeq" id="XP_002418955.1">
    <property type="nucleotide sequence ID" value="XM_002418910.1"/>
</dbReference>
<evidence type="ECO:0000313" key="3">
    <source>
        <dbReference type="EMBL" id="CAX42537.1"/>
    </source>
</evidence>
<evidence type="ECO:0000256" key="1">
    <source>
        <dbReference type="SAM" id="SignalP"/>
    </source>
</evidence>
<protein>
    <submittedName>
        <fullName evidence="3">Retrotransposon tca3 polyprotein, putative</fullName>
    </submittedName>
</protein>
<proteinExistence type="predicted"/>
<dbReference type="Proteomes" id="UP000002605">
    <property type="component" value="Chromosome 3"/>
</dbReference>
<accession>B9WCY8</accession>
<dbReference type="VEuPathDB" id="FungiDB:CD36_80040"/>
<feature type="signal peptide" evidence="1">
    <location>
        <begin position="1"/>
        <end position="24"/>
    </location>
</feature>
<keyword evidence="4" id="KW-1185">Reference proteome</keyword>
<dbReference type="GeneID" id="8046737"/>
<organism evidence="3 4">
    <name type="scientific">Candida dubliniensis (strain CD36 / ATCC MYA-646 / CBS 7987 / NCPF 3949 / NRRL Y-17841)</name>
    <name type="common">Yeast</name>
    <dbReference type="NCBI Taxonomy" id="573826"/>
    <lineage>
        <taxon>Eukaryota</taxon>
        <taxon>Fungi</taxon>
        <taxon>Dikarya</taxon>
        <taxon>Ascomycota</taxon>
        <taxon>Saccharomycotina</taxon>
        <taxon>Pichiomycetes</taxon>
        <taxon>Debaryomycetaceae</taxon>
        <taxon>Candida/Lodderomyces clade</taxon>
        <taxon>Candida</taxon>
    </lineage>
</organism>
<feature type="chain" id="PRO_5002892533" evidence="1">
    <location>
        <begin position="25"/>
        <end position="215"/>
    </location>
</feature>
<dbReference type="AlphaFoldDB" id="B9WCY8"/>
<name>B9WCY8_CANDC</name>
<dbReference type="KEGG" id="cdu:CD36_80040"/>
<reference evidence="3 4" key="1">
    <citation type="journal article" date="2009" name="Genome Res.">
        <title>Comparative genomics of the fungal pathogens Candida dubliniensis and Candida albicans.</title>
        <authorList>
            <person name="Jackson A.P."/>
            <person name="Gamble J.A."/>
            <person name="Yeomans T."/>
            <person name="Moran G.P."/>
            <person name="Saunders D."/>
            <person name="Harris D."/>
            <person name="Aslett M."/>
            <person name="Barrell J.F."/>
            <person name="Butler G."/>
            <person name="Citiulo F."/>
            <person name="Coleman D.C."/>
            <person name="de Groot P.W.J."/>
            <person name="Goodwin T.J."/>
            <person name="Quail M.A."/>
            <person name="McQuillan J."/>
            <person name="Munro C.A."/>
            <person name="Pain A."/>
            <person name="Poulter R.T."/>
            <person name="Rajandream M.A."/>
            <person name="Renauld H."/>
            <person name="Spiering M.J."/>
            <person name="Tivey A."/>
            <person name="Gow N.A.R."/>
            <person name="Barrell B."/>
            <person name="Sullivan D.J."/>
            <person name="Berriman M."/>
        </authorList>
    </citation>
    <scope>NUCLEOTIDE SEQUENCE [LARGE SCALE GENOMIC DNA]</scope>
    <source>
        <strain evidence="4">CD36 / ATCC MYA-646 / CBS 7987 / NCPF 3949 / NRRL Y-17841</strain>
    </source>
</reference>
<keyword evidence="1" id="KW-0732">Signal</keyword>
<dbReference type="CGD" id="CAL0000169383">
    <property type="gene designation" value="Cd36_80040"/>
</dbReference>
<sequence>MNPTRSTLMLIFLSFLLQSKTTMTSMRLSSSTSMILISLRSIAYVFILDMGRSNLKIILDTGAANNFAPVSIGTYYKDAKIFQLKNIIRVKTADGTIHEITQGCKIMLPPPFRTTYLVNEFGWKEGQLSQSSLLQDLHDDVQVRLAELDGVNTNVEKHNDLRVRRMAYINSMRQPFQKSASFMKGDWILLFSITVHLPGRPLSIIPQSGYSCQQN</sequence>